<dbReference type="eggNOG" id="KOG0224">
    <property type="taxonomic scope" value="Eukaryota"/>
</dbReference>
<gene>
    <name evidence="9" type="primary">KAFR0L00210</name>
    <name evidence="9" type="ORF">KAFR_0L00210</name>
</gene>
<feature type="transmembrane region" description="Helical" evidence="8">
    <location>
        <begin position="221"/>
        <end position="243"/>
    </location>
</feature>
<dbReference type="OrthoDB" id="3222at2759"/>
<dbReference type="NCBIfam" id="TIGR00861">
    <property type="entry name" value="MIP"/>
    <property type="match status" value="1"/>
</dbReference>
<evidence type="ECO:0000256" key="7">
    <source>
        <dbReference type="RuleBase" id="RU000477"/>
    </source>
</evidence>
<dbReference type="GO" id="GO:0005886">
    <property type="term" value="C:plasma membrane"/>
    <property type="evidence" value="ECO:0007669"/>
    <property type="project" value="TreeGrafter"/>
</dbReference>
<dbReference type="PRINTS" id="PR02019">
    <property type="entry name" value="AQUAPORIN7"/>
</dbReference>
<comment type="subcellular location">
    <subcellularLocation>
        <location evidence="1">Membrane</location>
        <topology evidence="1">Multi-pass membrane protein</topology>
    </subcellularLocation>
</comment>
<dbReference type="PROSITE" id="PS00221">
    <property type="entry name" value="MIP"/>
    <property type="match status" value="1"/>
</dbReference>
<evidence type="ECO:0000256" key="1">
    <source>
        <dbReference type="ARBA" id="ARBA00004141"/>
    </source>
</evidence>
<comment type="similarity">
    <text evidence="2 7">Belongs to the MIP/aquaporin (TC 1.A.8) family.</text>
</comment>
<keyword evidence="10" id="KW-1185">Reference proteome</keyword>
<dbReference type="InParanoid" id="H2B1X8"/>
<dbReference type="Pfam" id="PF00230">
    <property type="entry name" value="MIP"/>
    <property type="match status" value="1"/>
</dbReference>
<dbReference type="GO" id="GO:0015250">
    <property type="term" value="F:water channel activity"/>
    <property type="evidence" value="ECO:0007669"/>
    <property type="project" value="TreeGrafter"/>
</dbReference>
<dbReference type="KEGG" id="kaf:KAFR_0L00210"/>
<dbReference type="HOGENOM" id="CLU_020019_9_0_1"/>
<dbReference type="Proteomes" id="UP000005220">
    <property type="component" value="Chromosome 12"/>
</dbReference>
<evidence type="ECO:0000256" key="2">
    <source>
        <dbReference type="ARBA" id="ARBA00006175"/>
    </source>
</evidence>
<dbReference type="AlphaFoldDB" id="H2B1X8"/>
<name>H2B1X8_KAZAF</name>
<dbReference type="STRING" id="1071382.H2B1X8"/>
<evidence type="ECO:0000256" key="3">
    <source>
        <dbReference type="ARBA" id="ARBA00022448"/>
    </source>
</evidence>
<dbReference type="PANTHER" id="PTHR43829:SF9">
    <property type="entry name" value="AQUAPORIN-9"/>
    <property type="match status" value="1"/>
</dbReference>
<accession>H2B1X8</accession>
<feature type="transmembrane region" description="Helical" evidence="8">
    <location>
        <begin position="111"/>
        <end position="129"/>
    </location>
</feature>
<evidence type="ECO:0000256" key="5">
    <source>
        <dbReference type="ARBA" id="ARBA00022989"/>
    </source>
</evidence>
<dbReference type="RefSeq" id="XP_003959763.1">
    <property type="nucleotide sequence ID" value="XM_003959714.1"/>
</dbReference>
<keyword evidence="4 7" id="KW-0812">Transmembrane</keyword>
<dbReference type="PRINTS" id="PR00783">
    <property type="entry name" value="MINTRINSICP"/>
</dbReference>
<dbReference type="InterPro" id="IPR023271">
    <property type="entry name" value="Aquaporin-like"/>
</dbReference>
<proteinExistence type="inferred from homology"/>
<dbReference type="InterPro" id="IPR050363">
    <property type="entry name" value="MIP/Aquaporin"/>
</dbReference>
<dbReference type="GeneID" id="13886836"/>
<evidence type="ECO:0000256" key="6">
    <source>
        <dbReference type="ARBA" id="ARBA00023136"/>
    </source>
</evidence>
<keyword evidence="6 8" id="KW-0472">Membrane</keyword>
<feature type="transmembrane region" description="Helical" evidence="8">
    <location>
        <begin position="302"/>
        <end position="324"/>
    </location>
</feature>
<sequence>MVSQYFSTEDFDLEMQTNCHRSATTLSANVLDLRSIIPQLSERHHYGQEDYSEEEVEITNYNDVDSEKIHSIRVKPKRIHQNPQTPMVLPSTHKPKNLLSWLKQKTYLKEFFAEFLGTMVMIIFGSSVLCQVICANKLQDNGFNDKMVQFNDTEVSNSLENLKLVFATGVAGSFDNIAFGWAAAVTMGYLTAGGSTISGGHLNPSITIANCVFRAFPIKKVPIYVAGQLFGAIFGCLIAFGLYKEVIVEAFTNWWDHEAVGAMFCTMPMPFLSSARQFLSELLCTAMLQACIFALTDPYTSLSTNVFPILLFILVFVINASMSLQTAASMNLARDFGPRLALTMLGFSKQILWSDYYHYFWVPIIAPILGALLGGLIYDIFIYQGNDSPVNWPHASYVNYMEKRLNKDVKDECLYTHEDGSKDRNRKTDKGRNLNVDIREVENSNLSMSNYNTK</sequence>
<dbReference type="CDD" id="cd00333">
    <property type="entry name" value="MIP"/>
    <property type="match status" value="1"/>
</dbReference>
<dbReference type="InterPro" id="IPR022357">
    <property type="entry name" value="MIP_CS"/>
</dbReference>
<dbReference type="EMBL" id="HE650832">
    <property type="protein sequence ID" value="CCF60628.1"/>
    <property type="molecule type" value="Genomic_DNA"/>
</dbReference>
<evidence type="ECO:0000313" key="10">
    <source>
        <dbReference type="Proteomes" id="UP000005220"/>
    </source>
</evidence>
<dbReference type="Gene3D" id="1.20.1080.10">
    <property type="entry name" value="Glycerol uptake facilitator protein"/>
    <property type="match status" value="1"/>
</dbReference>
<dbReference type="PANTHER" id="PTHR43829">
    <property type="entry name" value="AQUAPORIN OR AQUAGLYCEROPORIN RELATED"/>
    <property type="match status" value="1"/>
</dbReference>
<keyword evidence="3 7" id="KW-0813">Transport</keyword>
<reference evidence="9 10" key="1">
    <citation type="journal article" date="2011" name="Proc. Natl. Acad. Sci. U.S.A.">
        <title>Evolutionary erosion of yeast sex chromosomes by mating-type switching accidents.</title>
        <authorList>
            <person name="Gordon J.L."/>
            <person name="Armisen D."/>
            <person name="Proux-Wera E."/>
            <person name="Oheigeartaigh S.S."/>
            <person name="Byrne K.P."/>
            <person name="Wolfe K.H."/>
        </authorList>
    </citation>
    <scope>NUCLEOTIDE SEQUENCE [LARGE SCALE GENOMIC DNA]</scope>
    <source>
        <strain evidence="10">ATCC 22294 / BCRC 22015 / CBS 2517 / CECT 1963 / NBRC 1671 / NRRL Y-8276</strain>
    </source>
</reference>
<dbReference type="GO" id="GO:0015254">
    <property type="term" value="F:glycerol channel activity"/>
    <property type="evidence" value="ECO:0007669"/>
    <property type="project" value="TreeGrafter"/>
</dbReference>
<feature type="transmembrane region" description="Helical" evidence="8">
    <location>
        <begin position="278"/>
        <end position="296"/>
    </location>
</feature>
<dbReference type="InterPro" id="IPR000425">
    <property type="entry name" value="MIP"/>
</dbReference>
<keyword evidence="5 8" id="KW-1133">Transmembrane helix</keyword>
<feature type="transmembrane region" description="Helical" evidence="8">
    <location>
        <begin position="359"/>
        <end position="381"/>
    </location>
</feature>
<evidence type="ECO:0000256" key="4">
    <source>
        <dbReference type="ARBA" id="ARBA00022692"/>
    </source>
</evidence>
<protein>
    <submittedName>
        <fullName evidence="9">Uncharacterized protein</fullName>
    </submittedName>
</protein>
<evidence type="ECO:0000313" key="9">
    <source>
        <dbReference type="EMBL" id="CCF60628.1"/>
    </source>
</evidence>
<dbReference type="SUPFAM" id="SSF81338">
    <property type="entry name" value="Aquaporin-like"/>
    <property type="match status" value="1"/>
</dbReference>
<evidence type="ECO:0000256" key="8">
    <source>
        <dbReference type="SAM" id="Phobius"/>
    </source>
</evidence>
<organism evidence="9 10">
    <name type="scientific">Kazachstania africana (strain ATCC 22294 / BCRC 22015 / CBS 2517 / CECT 1963 / NBRC 1671 / NRRL Y-8276)</name>
    <name type="common">Yeast</name>
    <name type="synonym">Kluyveromyces africanus</name>
    <dbReference type="NCBI Taxonomy" id="1071382"/>
    <lineage>
        <taxon>Eukaryota</taxon>
        <taxon>Fungi</taxon>
        <taxon>Dikarya</taxon>
        <taxon>Ascomycota</taxon>
        <taxon>Saccharomycotina</taxon>
        <taxon>Saccharomycetes</taxon>
        <taxon>Saccharomycetales</taxon>
        <taxon>Saccharomycetaceae</taxon>
        <taxon>Kazachstania</taxon>
    </lineage>
</organism>